<organism evidence="1 2">
    <name type="scientific">Lactobacillus gasseri SV-16A-US</name>
    <dbReference type="NCBI Taxonomy" id="575604"/>
    <lineage>
        <taxon>Bacteria</taxon>
        <taxon>Bacillati</taxon>
        <taxon>Bacillota</taxon>
        <taxon>Bacilli</taxon>
        <taxon>Lactobacillales</taxon>
        <taxon>Lactobacillaceae</taxon>
        <taxon>Lactobacillus</taxon>
    </lineage>
</organism>
<sequence length="152" mass="17604">MSMEEVFNDGIYECIVVATTVEKYKVTSKVTVILQIRDDISATELKNTNKVYAGYRLKLEYWQRKASRTFNISNFQYICYACGLPEGVEINGINGLNDWLIGRQIRVMQHAEYSDYFGMRVNNIAPWKVYPTKYPNAELTKKYRTSLGLETS</sequence>
<name>A0AB34NWW7_LACGS</name>
<protein>
    <recommendedName>
        <fullName evidence="3">DUF669 domain-containing protein</fullName>
    </recommendedName>
</protein>
<evidence type="ECO:0000313" key="2">
    <source>
        <dbReference type="Proteomes" id="UP000030761"/>
    </source>
</evidence>
<dbReference type="EMBL" id="KN050677">
    <property type="protein sequence ID" value="KFL96337.1"/>
    <property type="molecule type" value="Genomic_DNA"/>
</dbReference>
<dbReference type="InterPro" id="IPR007731">
    <property type="entry name" value="DUF669"/>
</dbReference>
<dbReference type="Proteomes" id="UP000030761">
    <property type="component" value="Unassembled WGS sequence"/>
</dbReference>
<proteinExistence type="predicted"/>
<evidence type="ECO:0008006" key="3">
    <source>
        <dbReference type="Google" id="ProtNLM"/>
    </source>
</evidence>
<dbReference type="Pfam" id="PF05037">
    <property type="entry name" value="DUF669"/>
    <property type="match status" value="1"/>
</dbReference>
<accession>A0AB34NWW7</accession>
<dbReference type="AlphaFoldDB" id="A0AB34NWW7"/>
<reference evidence="1 2" key="1">
    <citation type="submission" date="2010-03" db="EMBL/GenBank/DDBJ databases">
        <title>The Genome Sequence of Lactobacillus gasseri strain SV-16A-US.</title>
        <authorList>
            <consortium name="The Broad Institute Genome Sequencing Platform"/>
            <person name="Ward D."/>
            <person name="Earl A."/>
            <person name="Feldgarden M."/>
            <person name="Gevers D."/>
            <person name="Young S.K."/>
            <person name="Zeng Q."/>
            <person name="Koehrsen M."/>
            <person name="Alvarado L."/>
            <person name="Berlin A."/>
            <person name="Bochicchio J."/>
            <person name="Borenstein D."/>
            <person name="Chapman S.B."/>
            <person name="Chen Z."/>
            <person name="Engels R."/>
            <person name="Freedman E."/>
            <person name="Gellesch M."/>
            <person name="Goldberg J."/>
            <person name="Griggs A."/>
            <person name="Gujja S."/>
            <person name="Heilman E."/>
            <person name="Heiman D."/>
            <person name="Hepburn T."/>
            <person name="Howarth C."/>
            <person name="Jen D."/>
            <person name="Larson L."/>
            <person name="Mehta T."/>
            <person name="Park D."/>
            <person name="Pearson M."/>
            <person name="Roberts A."/>
            <person name="Saif S."/>
            <person name="Shea T."/>
            <person name="Shenoy N."/>
            <person name="Sisk P."/>
            <person name="Stolte C."/>
            <person name="Sykes S."/>
            <person name="Thomson T."/>
            <person name="Walk T."/>
            <person name="White J."/>
            <person name="Yandava C."/>
            <person name="Liu Y."/>
            <person name="Xu Q."/>
            <person name="Haas B."/>
            <person name="Nusbaum C."/>
            <person name="Birren B."/>
        </authorList>
    </citation>
    <scope>NUCLEOTIDE SEQUENCE [LARGE SCALE GENOMIC DNA]</scope>
    <source>
        <strain evidence="1 2">SV-16A-US</strain>
    </source>
</reference>
<gene>
    <name evidence="1" type="ORF">HMPREF5175_01850</name>
</gene>
<evidence type="ECO:0000313" key="1">
    <source>
        <dbReference type="EMBL" id="KFL96337.1"/>
    </source>
</evidence>